<name>A0AA88I831_ARTSF</name>
<evidence type="ECO:0000256" key="5">
    <source>
        <dbReference type="ARBA" id="ARBA00022483"/>
    </source>
</evidence>
<comment type="similarity">
    <text evidence="2 7">Belongs to the SEC5 family.</text>
</comment>
<organism evidence="10 11">
    <name type="scientific">Artemia franciscana</name>
    <name type="common">Brine shrimp</name>
    <name type="synonym">Artemia sanfranciscana</name>
    <dbReference type="NCBI Taxonomy" id="6661"/>
    <lineage>
        <taxon>Eukaryota</taxon>
        <taxon>Metazoa</taxon>
        <taxon>Ecdysozoa</taxon>
        <taxon>Arthropoda</taxon>
        <taxon>Crustacea</taxon>
        <taxon>Branchiopoda</taxon>
        <taxon>Anostraca</taxon>
        <taxon>Artemiidae</taxon>
        <taxon>Artemia</taxon>
    </lineage>
</organism>
<dbReference type="PANTHER" id="PTHR13043">
    <property type="entry name" value="EXOCYST COMPLEX COMPONENT SEC5"/>
    <property type="match status" value="1"/>
</dbReference>
<dbReference type="Gene3D" id="2.60.40.10">
    <property type="entry name" value="Immunoglobulins"/>
    <property type="match status" value="1"/>
</dbReference>
<dbReference type="GO" id="GO:0015031">
    <property type="term" value="P:protein transport"/>
    <property type="evidence" value="ECO:0007669"/>
    <property type="project" value="UniProtKB-KW"/>
</dbReference>
<dbReference type="InterPro" id="IPR014756">
    <property type="entry name" value="Ig_E-set"/>
</dbReference>
<sequence>MNPLPIVTGVSPIEGAPGTKVIIRGENLGTGQKDLIGLTICNHDCLLSAEWHSPNKLIARSGPSYITDAIIVTTKSGGRGTCTVQFKGIEETSGPLKESAVWVNDSGAVTMRGYLRPAKPSALNYDDPLGLSMEGREALNTEELDKISPDGNSDICSPEFSVVRFLMKHHYATTFQDLKAGAAYLKRTVNSEREGKISFIKNNLGAIFDQLQTSVTLKSLIEVRDVPSTYNLEKQIEDVKKESDSLFNKVLEREKQAEELRGTFKIAKNYKFLFDLPVTLDKNIKKGDYGSVVSDYARAVSFYRDTKSNALKRVLDTVESQMIEVRNELMFKLKQFPSNIEEQKNIIRHLVSLEYEGDVAFDFLLSFFDYIVKVMNRCMKEHLSREQPDLNQASNFLKTPLTESHEFKQRNEVPRLIFLEELTDVLSATFPDFWRLGQSYFKGELVSSPVASNHPAFKRKVLDIIVIYNHLVRAALLPRTLDSQSEHRERFGLWPDFQKPRTLELTSDWLVECLKSLRSCRSFLEVLDLPKDVIQPAKKLVSDFREFSLQLLFESAVSEIRGLKKKENWMVLYKDDAGGITDLPFQFEQIVSKAFEKVVDVSIRGDEGESSLLDESLSTNGLRSSSRQALFEFAFVLKSFYKRDSDNSCRRVTHEQRVLISRNNCQYTRDTILPLLQGKATHLGLSSINFDDARDQYEAISNMLYECYLSSLCDPDREDTLVNLIEPHMYAGNFNWSKCDLVPNDVSPYVNEIVLSVVQVIQDTYSLNKNVVPHVVECIMENVFHEMHRLMIDEKFSRLGAAQATADLSAMKTLFRPYLTESALRYFEGAAAKIQLESRDQEIVDRILRRYLNKSRVIQMCLQR</sequence>
<evidence type="ECO:0000256" key="4">
    <source>
        <dbReference type="ARBA" id="ARBA00022448"/>
    </source>
</evidence>
<evidence type="ECO:0000256" key="1">
    <source>
        <dbReference type="ARBA" id="ARBA00002660"/>
    </source>
</evidence>
<dbReference type="Proteomes" id="UP001187531">
    <property type="component" value="Unassembled WGS sequence"/>
</dbReference>
<dbReference type="FunFam" id="2.60.40.10:FF:000196">
    <property type="entry name" value="Exocyst complex component 2"/>
    <property type="match status" value="1"/>
</dbReference>
<dbReference type="InterPro" id="IPR002909">
    <property type="entry name" value="IPT_dom"/>
</dbReference>
<evidence type="ECO:0000256" key="7">
    <source>
        <dbReference type="RuleBase" id="RU365069"/>
    </source>
</evidence>
<evidence type="ECO:0000259" key="8">
    <source>
        <dbReference type="Pfam" id="PF01833"/>
    </source>
</evidence>
<keyword evidence="5 7" id="KW-0268">Exocytosis</keyword>
<dbReference type="CDD" id="cd00603">
    <property type="entry name" value="IPT_PCSR"/>
    <property type="match status" value="1"/>
</dbReference>
<dbReference type="AlphaFoldDB" id="A0AA88I831"/>
<dbReference type="PANTHER" id="PTHR13043:SF1">
    <property type="entry name" value="EXOCYST COMPLEX COMPONENT 2"/>
    <property type="match status" value="1"/>
</dbReference>
<dbReference type="InterPro" id="IPR029175">
    <property type="entry name" value="EXOC2/Sec5"/>
</dbReference>
<evidence type="ECO:0000313" key="10">
    <source>
        <dbReference type="EMBL" id="KAK2723154.1"/>
    </source>
</evidence>
<evidence type="ECO:0000259" key="9">
    <source>
        <dbReference type="Pfam" id="PF15469"/>
    </source>
</evidence>
<comment type="function">
    <text evidence="1 7">Component of the exocyst complex involved in the docking of exocytic vesicles with fusion sites on the plasma membrane.</text>
</comment>
<comment type="caution">
    <text evidence="10">The sequence shown here is derived from an EMBL/GenBank/DDBJ whole genome shotgun (WGS) entry which is preliminary data.</text>
</comment>
<evidence type="ECO:0000256" key="6">
    <source>
        <dbReference type="ARBA" id="ARBA00022927"/>
    </source>
</evidence>
<dbReference type="SUPFAM" id="SSF81296">
    <property type="entry name" value="E set domains"/>
    <property type="match status" value="1"/>
</dbReference>
<dbReference type="Pfam" id="PF01833">
    <property type="entry name" value="TIG"/>
    <property type="match status" value="1"/>
</dbReference>
<gene>
    <name evidence="10" type="ORF">QYM36_001735</name>
</gene>
<dbReference type="GO" id="GO:0000145">
    <property type="term" value="C:exocyst"/>
    <property type="evidence" value="ECO:0007669"/>
    <property type="project" value="UniProtKB-UniRule"/>
</dbReference>
<keyword evidence="4 7" id="KW-0813">Transport</keyword>
<dbReference type="InterPro" id="IPR039481">
    <property type="entry name" value="EXOC2/Sec5_N_dom"/>
</dbReference>
<dbReference type="Pfam" id="PF15469">
    <property type="entry name" value="Sec5"/>
    <property type="match status" value="1"/>
</dbReference>
<dbReference type="GO" id="GO:0006887">
    <property type="term" value="P:exocytosis"/>
    <property type="evidence" value="ECO:0007669"/>
    <property type="project" value="UniProtKB-KW"/>
</dbReference>
<evidence type="ECO:0000313" key="11">
    <source>
        <dbReference type="Proteomes" id="UP001187531"/>
    </source>
</evidence>
<evidence type="ECO:0000256" key="2">
    <source>
        <dbReference type="ARBA" id="ARBA00010578"/>
    </source>
</evidence>
<protein>
    <recommendedName>
        <fullName evidence="3 7">Exocyst complex component 2</fullName>
    </recommendedName>
</protein>
<accession>A0AA88I831</accession>
<comment type="subunit">
    <text evidence="7">Component of the exocyst complex.</text>
</comment>
<keyword evidence="11" id="KW-1185">Reference proteome</keyword>
<feature type="domain" description="Exocyst complex component EXOC2/Sec5 N-terminal" evidence="9">
    <location>
        <begin position="127"/>
        <end position="862"/>
    </location>
</feature>
<dbReference type="InterPro" id="IPR013783">
    <property type="entry name" value="Ig-like_fold"/>
</dbReference>
<dbReference type="GO" id="GO:0006893">
    <property type="term" value="P:Golgi to plasma membrane transport"/>
    <property type="evidence" value="ECO:0007669"/>
    <property type="project" value="UniProtKB-UniRule"/>
</dbReference>
<dbReference type="EMBL" id="JAVRJZ010000004">
    <property type="protein sequence ID" value="KAK2723154.1"/>
    <property type="molecule type" value="Genomic_DNA"/>
</dbReference>
<feature type="domain" description="IPT/TIG" evidence="8">
    <location>
        <begin position="5"/>
        <end position="69"/>
    </location>
</feature>
<reference evidence="10" key="1">
    <citation type="submission" date="2023-07" db="EMBL/GenBank/DDBJ databases">
        <title>Chromosome-level genome assembly of Artemia franciscana.</title>
        <authorList>
            <person name="Jo E."/>
        </authorList>
    </citation>
    <scope>NUCLEOTIDE SEQUENCE</scope>
    <source>
        <tissue evidence="10">Whole body</tissue>
    </source>
</reference>
<keyword evidence="6 7" id="KW-0653">Protein transport</keyword>
<evidence type="ECO:0000256" key="3">
    <source>
        <dbReference type="ARBA" id="ARBA00017526"/>
    </source>
</evidence>
<proteinExistence type="inferred from homology"/>